<comment type="caution">
    <text evidence="1">The sequence shown here is derived from an EMBL/GenBank/DDBJ whole genome shotgun (WGS) entry which is preliminary data.</text>
</comment>
<dbReference type="Gene3D" id="3.40.50.11900">
    <property type="match status" value="1"/>
</dbReference>
<dbReference type="Pfam" id="PF06050">
    <property type="entry name" value="HGD-D"/>
    <property type="match status" value="1"/>
</dbReference>
<dbReference type="EMBL" id="BARU01012567">
    <property type="protein sequence ID" value="GAH42667.1"/>
    <property type="molecule type" value="Genomic_DNA"/>
</dbReference>
<protein>
    <submittedName>
        <fullName evidence="1">Uncharacterized protein</fullName>
    </submittedName>
</protein>
<organism evidence="1">
    <name type="scientific">marine sediment metagenome</name>
    <dbReference type="NCBI Taxonomy" id="412755"/>
    <lineage>
        <taxon>unclassified sequences</taxon>
        <taxon>metagenomes</taxon>
        <taxon>ecological metagenomes</taxon>
    </lineage>
</organism>
<evidence type="ECO:0000313" key="1">
    <source>
        <dbReference type="EMBL" id="GAH42667.1"/>
    </source>
</evidence>
<feature type="non-terminal residue" evidence="1">
    <location>
        <position position="1"/>
    </location>
</feature>
<proteinExistence type="predicted"/>
<dbReference type="AlphaFoldDB" id="X1FCH6"/>
<reference evidence="1" key="1">
    <citation type="journal article" date="2014" name="Front. Microbiol.">
        <title>High frequency of phylogenetically diverse reductive dehalogenase-homologous genes in deep subseafloor sedimentary metagenomes.</title>
        <authorList>
            <person name="Kawai M."/>
            <person name="Futagami T."/>
            <person name="Toyoda A."/>
            <person name="Takaki Y."/>
            <person name="Nishi S."/>
            <person name="Hori S."/>
            <person name="Arai W."/>
            <person name="Tsubouchi T."/>
            <person name="Morono Y."/>
            <person name="Uchiyama I."/>
            <person name="Ito T."/>
            <person name="Fujiyama A."/>
            <person name="Inagaki F."/>
            <person name="Takami H."/>
        </authorList>
    </citation>
    <scope>NUCLEOTIDE SEQUENCE</scope>
    <source>
        <strain evidence="1">Expedition CK06-06</strain>
    </source>
</reference>
<accession>X1FCH6</accession>
<gene>
    <name evidence="1" type="ORF">S03H2_23110</name>
</gene>
<name>X1FCH6_9ZZZZ</name>
<sequence length="132" mass="15077">SWLGHVVGMGDYVVPKLIEDSGGVVVTEFLDEGMRQCAWNVKTDGDLMRNLGETYYLSRTPPSIFQPAWEERVEIIEKLIRDFNIDGVIWYELSFEEIYDLECSIISKAMDGMNMPFLKLESSSSTVPRGWS</sequence>
<dbReference type="InterPro" id="IPR010327">
    <property type="entry name" value="FldB/FldC_alpha/beta"/>
</dbReference>